<organism evidence="2 3">
    <name type="scientific">Aphis glycines</name>
    <name type="common">Soybean aphid</name>
    <dbReference type="NCBI Taxonomy" id="307491"/>
    <lineage>
        <taxon>Eukaryota</taxon>
        <taxon>Metazoa</taxon>
        <taxon>Ecdysozoa</taxon>
        <taxon>Arthropoda</taxon>
        <taxon>Hexapoda</taxon>
        <taxon>Insecta</taxon>
        <taxon>Pterygota</taxon>
        <taxon>Neoptera</taxon>
        <taxon>Paraneoptera</taxon>
        <taxon>Hemiptera</taxon>
        <taxon>Sternorrhyncha</taxon>
        <taxon>Aphidomorpha</taxon>
        <taxon>Aphidoidea</taxon>
        <taxon>Aphididae</taxon>
        <taxon>Aphidini</taxon>
        <taxon>Aphis</taxon>
        <taxon>Aphis</taxon>
    </lineage>
</organism>
<evidence type="ECO:0000259" key="1">
    <source>
        <dbReference type="Pfam" id="PF14661"/>
    </source>
</evidence>
<proteinExistence type="predicted"/>
<evidence type="ECO:0000313" key="3">
    <source>
        <dbReference type="Proteomes" id="UP000475862"/>
    </source>
</evidence>
<reference evidence="2 3" key="1">
    <citation type="submission" date="2019-08" db="EMBL/GenBank/DDBJ databases">
        <title>The genome of the soybean aphid Biotype 1, its phylome, world population structure and adaptation to the North American continent.</title>
        <authorList>
            <person name="Giordano R."/>
            <person name="Donthu R.K."/>
            <person name="Hernandez A.G."/>
            <person name="Wright C.L."/>
            <person name="Zimin A.V."/>
        </authorList>
    </citation>
    <scope>NUCLEOTIDE SEQUENCE [LARGE SCALE GENOMIC DNA]</scope>
    <source>
        <tissue evidence="2">Whole aphids</tissue>
    </source>
</reference>
<comment type="caution">
    <text evidence="2">The sequence shown here is derived from an EMBL/GenBank/DDBJ whole genome shotgun (WGS) entry which is preliminary data.</text>
</comment>
<feature type="domain" description="HAUS augmin-like complex subunit 6 N-terminal" evidence="1">
    <location>
        <begin position="27"/>
        <end position="225"/>
    </location>
</feature>
<dbReference type="Pfam" id="PF14661">
    <property type="entry name" value="HAUS6_N"/>
    <property type="match status" value="1"/>
</dbReference>
<sequence length="542" mass="62475">MEARISHHIQGIFMLNRKTIPPTLNKHLTNKIFNKPNKEAMEQVLYYLLPLTDPNCLKTVPWPITTFKEAAEFRNTATVLINSLDGFVYEKSSNVIGKVNSSLLANPGGPVFIFFMYQFCLYIKCCELKKKGIIYLNAPLYIEDKLIDKKISMFDGISNSNFNEVNEIISRVGCTLKNTTDIAVKYKEIIQDSKQRIKDFKSELLNIEHCEATGMKIKNEISELRQKYINLSTNFQQKKLIAMKCARLTDIILKSQETLDANIINLTFDIKQEDIMDNYGKVDFVKFLKTVKNTLNEYINWCEQLNDERKINIMVQESQQSVIDMTEQILSYEKHLNVLNSIVDNLKIENQVLYKEVFTGKSLENLDPRIQSVYKVIPPIILKTDFSDKPKLITSEGSKSRRSILLHSSSQPYKYQTIDFDTIKHVYNETLPNSFKDDNIQEEIEENDELHESVVKVLQSSDNENLQDDTCAALENQPVLTTYNAIMDETDGLKNGRPSQIREDEIKSVSISRKSIENIKQKFSRIKKQAMSTIPHSPQSPF</sequence>
<accession>A0A6G0TUX5</accession>
<dbReference type="PANTHER" id="PTHR16151">
    <property type="entry name" value="HAUS AUGMIN-LIKE COMPLEX SUBUNIT 6"/>
    <property type="match status" value="1"/>
</dbReference>
<dbReference type="GO" id="GO:0070652">
    <property type="term" value="C:HAUS complex"/>
    <property type="evidence" value="ECO:0007669"/>
    <property type="project" value="InterPro"/>
</dbReference>
<dbReference type="InterPro" id="IPR026797">
    <property type="entry name" value="HAUS_6"/>
</dbReference>
<gene>
    <name evidence="2" type="ORF">AGLY_004656</name>
</gene>
<evidence type="ECO:0000313" key="2">
    <source>
        <dbReference type="EMBL" id="KAE9539404.1"/>
    </source>
</evidence>
<dbReference type="GO" id="GO:0051225">
    <property type="term" value="P:spindle assembly"/>
    <property type="evidence" value="ECO:0007669"/>
    <property type="project" value="InterPro"/>
</dbReference>
<dbReference type="GO" id="GO:0008017">
    <property type="term" value="F:microtubule binding"/>
    <property type="evidence" value="ECO:0007669"/>
    <property type="project" value="TreeGrafter"/>
</dbReference>
<name>A0A6G0TUX5_APHGL</name>
<dbReference type="InterPro" id="IPR028163">
    <property type="entry name" value="HAUS_6_N"/>
</dbReference>
<dbReference type="GO" id="GO:1990498">
    <property type="term" value="C:mitotic spindle microtubule"/>
    <property type="evidence" value="ECO:0007669"/>
    <property type="project" value="TreeGrafter"/>
</dbReference>
<keyword evidence="3" id="KW-1185">Reference proteome</keyword>
<dbReference type="EMBL" id="VYZN01000014">
    <property type="protein sequence ID" value="KAE9539404.1"/>
    <property type="molecule type" value="Genomic_DNA"/>
</dbReference>
<dbReference type="Proteomes" id="UP000475862">
    <property type="component" value="Unassembled WGS sequence"/>
</dbReference>
<dbReference type="OrthoDB" id="6593373at2759"/>
<dbReference type="AlphaFoldDB" id="A0A6G0TUX5"/>
<dbReference type="PANTHER" id="PTHR16151:SF2">
    <property type="entry name" value="HAUS AUGMIN-LIKE COMPLEX SUBUNIT 6"/>
    <property type="match status" value="1"/>
</dbReference>
<protein>
    <recommendedName>
        <fullName evidence="1">HAUS augmin-like complex subunit 6 N-terminal domain-containing protein</fullName>
    </recommendedName>
</protein>